<dbReference type="Gene3D" id="1.20.210.10">
    <property type="entry name" value="Cytochrome c oxidase-like, subunit I domain"/>
    <property type="match status" value="1"/>
</dbReference>
<comment type="caution">
    <text evidence="17">The sequence shown here is derived from an EMBL/GenBank/DDBJ whole genome shotgun (WGS) entry which is preliminary data.</text>
</comment>
<evidence type="ECO:0000256" key="12">
    <source>
        <dbReference type="ARBA" id="ARBA00023136"/>
    </source>
</evidence>
<reference evidence="17 18" key="1">
    <citation type="journal article" date="2021" name="Hortic Res">
        <title>Chromosome-scale assembly of the Dendrobium chrysotoxum genome enhances the understanding of orchid evolution.</title>
        <authorList>
            <person name="Zhang Y."/>
            <person name="Zhang G.Q."/>
            <person name="Zhang D."/>
            <person name="Liu X.D."/>
            <person name="Xu X.Y."/>
            <person name="Sun W.H."/>
            <person name="Yu X."/>
            <person name="Zhu X."/>
            <person name="Wang Z.W."/>
            <person name="Zhao X."/>
            <person name="Zhong W.Y."/>
            <person name="Chen H."/>
            <person name="Yin W.L."/>
            <person name="Huang T."/>
            <person name="Niu S.C."/>
            <person name="Liu Z.J."/>
        </authorList>
    </citation>
    <scope>NUCLEOTIDE SEQUENCE [LARGE SCALE GENOMIC DNA]</scope>
    <source>
        <strain evidence="17">Lindl</strain>
    </source>
</reference>
<keyword evidence="7 14" id="KW-0812">Transmembrane</keyword>
<dbReference type="GO" id="GO:0006123">
    <property type="term" value="P:mitochondrial electron transport, cytochrome c to oxygen"/>
    <property type="evidence" value="ECO:0007669"/>
    <property type="project" value="TreeGrafter"/>
</dbReference>
<comment type="function">
    <text evidence="14">Component of the cytochrome c oxidase, the last enzyme in the mitochondrial electron transport chain which drives oxidative phosphorylation. The respiratory chain contains 3 multisubunit complexes succinate dehydrogenase (complex II, CII), ubiquinol-cytochrome c oxidoreductase (cytochrome b-c1 complex, complex III, CIII) and cytochrome c oxidase (complex IV, CIV), that cooperate to transfer electrons derived from NADH and succinate to molecular oxygen, creating an electrochemical gradient over the inner membrane that drives transmembrane transport and the ATP synthase. Cytochrome c oxidase is the component of the respiratory chain that catalyzes the reduction of oxygen to water. Electrons originating from reduced cytochrome c in the intermembrane space (IMS) are transferred via the dinuclear copper A center (CU(A)) of subunit 2 and heme A of subunit 1 to the active site in subunit 1, a binuclear center (BNC) formed by heme A3 and copper B (CU(B)). The BNC reduces molecular oxygen to 2 water molecules using 4 electrons from cytochrome c in the IMS and 4 protons from the mitochondrial matrix.</text>
</comment>
<dbReference type="PRINTS" id="PR01165">
    <property type="entry name" value="CYCOXIDASEI"/>
</dbReference>
<dbReference type="InterPro" id="IPR035908">
    <property type="entry name" value="F0_ATP_A_sf"/>
</dbReference>
<keyword evidence="14" id="KW-0349">Heme</keyword>
<dbReference type="FunFam" id="1.20.120.220:FF:000003">
    <property type="entry name" value="ATP synthase subunit a"/>
    <property type="match status" value="1"/>
</dbReference>
<keyword evidence="6" id="KW-0138">CF(0)</keyword>
<keyword evidence="11" id="KW-0406">Ion transport</keyword>
<dbReference type="GO" id="GO:0015990">
    <property type="term" value="P:electron transport coupled proton transport"/>
    <property type="evidence" value="ECO:0007669"/>
    <property type="project" value="TreeGrafter"/>
</dbReference>
<accession>A0AAV7FR66</accession>
<comment type="similarity">
    <text evidence="3">Belongs to the ATPase A chain family.</text>
</comment>
<evidence type="ECO:0000256" key="13">
    <source>
        <dbReference type="ARBA" id="ARBA00023310"/>
    </source>
</evidence>
<dbReference type="InterPro" id="IPR000883">
    <property type="entry name" value="Cyt_C_Oxase_1"/>
</dbReference>
<comment type="catalytic activity">
    <reaction evidence="14">
        <text>4 Fe(II)-[cytochrome c] + O2 + 8 H(+)(in) = 4 Fe(III)-[cytochrome c] + 2 H2O + 4 H(+)(out)</text>
        <dbReference type="Rhea" id="RHEA:11436"/>
        <dbReference type="Rhea" id="RHEA-COMP:10350"/>
        <dbReference type="Rhea" id="RHEA-COMP:14399"/>
        <dbReference type="ChEBI" id="CHEBI:15377"/>
        <dbReference type="ChEBI" id="CHEBI:15378"/>
        <dbReference type="ChEBI" id="CHEBI:15379"/>
        <dbReference type="ChEBI" id="CHEBI:29033"/>
        <dbReference type="ChEBI" id="CHEBI:29034"/>
        <dbReference type="EC" id="7.1.1.9"/>
    </reaction>
</comment>
<keyword evidence="10 15" id="KW-1133">Transmembrane helix</keyword>
<sequence length="447" mass="49073">MTLHQLPLFVWAIFVTAILLLLSLPVLAGAITMLLTDRNFNTSFYDPAGGGDPILYQHLFWFFGHPEVDILILPGFGMISHIVSAFSGKPVFARNGICYVQYLTPWFRHHMYAVGLDVDTRAYFTAATMIIAVPTGMKIFSWLATLYGGSLRITTPMLFALGFLALLTIGGLTGVILANASLDVALHDTYYVVAHFHYVLSMGAVFALFAAFYFWTQKIIGKTLNENLGLYTILTVYLVLALHIMASNKKQLIPSRWSISLESSFASVHGLVQSQIGAANEMYLPFLYSLFFFILIANLSGNVPYGFTVATSIMVSLGLSMTIFIGVTILGLRLHKVHFFSFFVPSGTPLGLVPLLVPIELISYLARAFSLGVRLFANTVAGHKLLKILSGFLAPMFTSGAITAIITLIPFSIFIALIGLEIAVSFIQAYVFCILTASYLKDAIDLH</sequence>
<dbReference type="GO" id="GO:0046872">
    <property type="term" value="F:metal ion binding"/>
    <property type="evidence" value="ECO:0007669"/>
    <property type="project" value="UniProtKB-KW"/>
</dbReference>
<name>A0AAV7FR66_DENCH</name>
<keyword evidence="8" id="KW-0375">Hydrogen ion transport</keyword>
<dbReference type="GO" id="GO:0020037">
    <property type="term" value="F:heme binding"/>
    <property type="evidence" value="ECO:0007669"/>
    <property type="project" value="InterPro"/>
</dbReference>
<dbReference type="Pfam" id="PF00115">
    <property type="entry name" value="COX1"/>
    <property type="match status" value="1"/>
</dbReference>
<organism evidence="17 18">
    <name type="scientific">Dendrobium chrysotoxum</name>
    <name type="common">Orchid</name>
    <dbReference type="NCBI Taxonomy" id="161865"/>
    <lineage>
        <taxon>Eukaryota</taxon>
        <taxon>Viridiplantae</taxon>
        <taxon>Streptophyta</taxon>
        <taxon>Embryophyta</taxon>
        <taxon>Tracheophyta</taxon>
        <taxon>Spermatophyta</taxon>
        <taxon>Magnoliopsida</taxon>
        <taxon>Liliopsida</taxon>
        <taxon>Asparagales</taxon>
        <taxon>Orchidaceae</taxon>
        <taxon>Epidendroideae</taxon>
        <taxon>Malaxideae</taxon>
        <taxon>Dendrobiinae</taxon>
        <taxon>Dendrobium</taxon>
    </lineage>
</organism>
<keyword evidence="14" id="KW-0249">Electron transport</keyword>
<comment type="subunit">
    <text evidence="4">F-type ATPases have 2 components, CF(1) - the catalytic core - and CF(0) - the membrane proton channel. CF(1) has five subunits: alpha(3), beta(3), gamma(1), delta(1), epsilon(1). CF(0) has three main subunits: a, b and c.</text>
</comment>
<feature type="transmembrane region" description="Helical" evidence="15">
    <location>
        <begin position="198"/>
        <end position="216"/>
    </location>
</feature>
<evidence type="ECO:0000256" key="5">
    <source>
        <dbReference type="ARBA" id="ARBA00022448"/>
    </source>
</evidence>
<dbReference type="Proteomes" id="UP000775213">
    <property type="component" value="Unassembled WGS sequence"/>
</dbReference>
<dbReference type="PROSITE" id="PS50855">
    <property type="entry name" value="COX1"/>
    <property type="match status" value="1"/>
</dbReference>
<evidence type="ECO:0000256" key="9">
    <source>
        <dbReference type="ARBA" id="ARBA00022792"/>
    </source>
</evidence>
<keyword evidence="14" id="KW-0479">Metal-binding</keyword>
<protein>
    <recommendedName>
        <fullName evidence="14">Cytochrome c oxidase subunit 1</fullName>
        <ecNumber evidence="14">7.1.1.9</ecNumber>
    </recommendedName>
</protein>
<feature type="transmembrane region" description="Helical" evidence="15">
    <location>
        <begin position="415"/>
        <end position="440"/>
    </location>
</feature>
<comment type="pathway">
    <text evidence="14">Energy metabolism; oxidative phosphorylation.</text>
</comment>
<evidence type="ECO:0000313" key="17">
    <source>
        <dbReference type="EMBL" id="KAH0446262.1"/>
    </source>
</evidence>
<gene>
    <name evidence="17" type="ORF">IEQ34_024892</name>
</gene>
<feature type="domain" description="Cytochrome oxidase subunit I profile" evidence="16">
    <location>
        <begin position="1"/>
        <end position="229"/>
    </location>
</feature>
<evidence type="ECO:0000256" key="15">
    <source>
        <dbReference type="SAM" id="Phobius"/>
    </source>
</evidence>
<evidence type="ECO:0000313" key="18">
    <source>
        <dbReference type="Proteomes" id="UP000775213"/>
    </source>
</evidence>
<keyword evidence="12 14" id="KW-0472">Membrane</keyword>
<comment type="function">
    <text evidence="1">Mitochondrial membrane ATP synthase (F(1)F(0) ATP synthase or Complex V) produces ATP from ADP in the presence of a proton gradient across the membrane which is generated by electron transport complexes of the respiratory chain. F-type ATPases consist of two structural domains, F(1) - containing the extramembraneous catalytic core and F(0) - containing the membrane proton channel, linked together by a central stalk and a peripheral stalk. During catalysis, ATP synthesis in the catalytic domain of F(1) is coupled via a rotary mechanism of the central stalk subunits to proton translocation. Key component of the proton channel; it may play a direct role in the translocation of protons across the membrane.</text>
</comment>
<dbReference type="PROSITE" id="PS00449">
    <property type="entry name" value="ATPASE_A"/>
    <property type="match status" value="1"/>
</dbReference>
<evidence type="ECO:0000259" key="16">
    <source>
        <dbReference type="PROSITE" id="PS50855"/>
    </source>
</evidence>
<comment type="similarity">
    <text evidence="14">Belongs to the heme-copper respiratory oxidase family.</text>
</comment>
<keyword evidence="18" id="KW-1185">Reference proteome</keyword>
<evidence type="ECO:0000256" key="3">
    <source>
        <dbReference type="ARBA" id="ARBA00006810"/>
    </source>
</evidence>
<dbReference type="PANTHER" id="PTHR10422">
    <property type="entry name" value="CYTOCHROME C OXIDASE SUBUNIT 1"/>
    <property type="match status" value="1"/>
</dbReference>
<dbReference type="InterPro" id="IPR036927">
    <property type="entry name" value="Cyt_c_oxase-like_su1_sf"/>
</dbReference>
<proteinExistence type="inferred from homology"/>
<evidence type="ECO:0000256" key="10">
    <source>
        <dbReference type="ARBA" id="ARBA00022989"/>
    </source>
</evidence>
<keyword evidence="14" id="KW-0496">Mitochondrion</keyword>
<evidence type="ECO:0000256" key="1">
    <source>
        <dbReference type="ARBA" id="ARBA00002070"/>
    </source>
</evidence>
<dbReference type="SUPFAM" id="SSF81442">
    <property type="entry name" value="Cytochrome c oxidase subunit I-like"/>
    <property type="match status" value="1"/>
</dbReference>
<keyword evidence="13" id="KW-0066">ATP synthesis</keyword>
<feature type="transmembrane region" description="Helical" evidence="15">
    <location>
        <begin position="158"/>
        <end position="178"/>
    </location>
</feature>
<evidence type="ECO:0000256" key="14">
    <source>
        <dbReference type="RuleBase" id="RU000369"/>
    </source>
</evidence>
<evidence type="ECO:0000256" key="4">
    <source>
        <dbReference type="ARBA" id="ARBA00011648"/>
    </source>
</evidence>
<keyword evidence="14" id="KW-0186">Copper</keyword>
<dbReference type="GO" id="GO:0004129">
    <property type="term" value="F:cytochrome-c oxidase activity"/>
    <property type="evidence" value="ECO:0007669"/>
    <property type="project" value="UniProtKB-EC"/>
</dbReference>
<feature type="transmembrane region" description="Helical" evidence="15">
    <location>
        <begin position="307"/>
        <end position="332"/>
    </location>
</feature>
<feature type="transmembrane region" description="Helical" evidence="15">
    <location>
        <begin position="122"/>
        <end position="146"/>
    </location>
</feature>
<feature type="transmembrane region" description="Helical" evidence="15">
    <location>
        <begin position="388"/>
        <end position="409"/>
    </location>
</feature>
<dbReference type="InterPro" id="IPR023011">
    <property type="entry name" value="ATP_synth_F0_asu_AS"/>
</dbReference>
<dbReference type="AlphaFoldDB" id="A0AAV7FR66"/>
<feature type="transmembrane region" description="Helical" evidence="15">
    <location>
        <begin position="282"/>
        <end position="300"/>
    </location>
</feature>
<dbReference type="Gene3D" id="1.20.120.220">
    <property type="entry name" value="ATP synthase, F0 complex, subunit A"/>
    <property type="match status" value="1"/>
</dbReference>
<dbReference type="HAMAP" id="MF_01393">
    <property type="entry name" value="ATP_synth_a_bact"/>
    <property type="match status" value="1"/>
</dbReference>
<feature type="transmembrane region" description="Helical" evidence="15">
    <location>
        <begin position="352"/>
        <end position="376"/>
    </location>
</feature>
<dbReference type="InterPro" id="IPR023616">
    <property type="entry name" value="Cyt_c_oxase-like_su1_dom"/>
</dbReference>
<feature type="transmembrane region" description="Helical" evidence="15">
    <location>
        <begin position="228"/>
        <end position="246"/>
    </location>
</feature>
<evidence type="ECO:0000256" key="11">
    <source>
        <dbReference type="ARBA" id="ARBA00023065"/>
    </source>
</evidence>
<dbReference type="SUPFAM" id="SSF81336">
    <property type="entry name" value="F1F0 ATP synthase subunit A"/>
    <property type="match status" value="1"/>
</dbReference>
<keyword evidence="5 14" id="KW-0813">Transport</keyword>
<dbReference type="GO" id="GO:0045259">
    <property type="term" value="C:proton-transporting ATP synthase complex"/>
    <property type="evidence" value="ECO:0007669"/>
    <property type="project" value="UniProtKB-KW"/>
</dbReference>
<comment type="subcellular location">
    <subcellularLocation>
        <location evidence="2 14">Mitochondrion inner membrane</location>
        <topology evidence="2 14">Multi-pass membrane protein</topology>
    </subcellularLocation>
</comment>
<dbReference type="CDD" id="cd00310">
    <property type="entry name" value="ATP-synt_Fo_a_6"/>
    <property type="match status" value="1"/>
</dbReference>
<dbReference type="EC" id="7.1.1.9" evidence="14"/>
<evidence type="ECO:0000256" key="8">
    <source>
        <dbReference type="ARBA" id="ARBA00022781"/>
    </source>
</evidence>
<dbReference type="InterPro" id="IPR000568">
    <property type="entry name" value="ATP_synth_F0_asu"/>
</dbReference>
<dbReference type="PANTHER" id="PTHR10422:SF18">
    <property type="entry name" value="CYTOCHROME C OXIDASE SUBUNIT 1"/>
    <property type="match status" value="1"/>
</dbReference>
<evidence type="ECO:0000256" key="2">
    <source>
        <dbReference type="ARBA" id="ARBA00004448"/>
    </source>
</evidence>
<evidence type="ECO:0000256" key="6">
    <source>
        <dbReference type="ARBA" id="ARBA00022547"/>
    </source>
</evidence>
<keyword evidence="14" id="KW-0408">Iron</keyword>
<dbReference type="EMBL" id="JAGFBR010000228">
    <property type="protein sequence ID" value="KAH0446262.1"/>
    <property type="molecule type" value="Genomic_DNA"/>
</dbReference>
<keyword evidence="14" id="KW-0679">Respiratory chain</keyword>
<dbReference type="GO" id="GO:0005743">
    <property type="term" value="C:mitochondrial inner membrane"/>
    <property type="evidence" value="ECO:0007669"/>
    <property type="project" value="UniProtKB-SubCell"/>
</dbReference>
<evidence type="ECO:0000256" key="7">
    <source>
        <dbReference type="ARBA" id="ARBA00022692"/>
    </source>
</evidence>
<dbReference type="GO" id="GO:0015986">
    <property type="term" value="P:proton motive force-driven ATP synthesis"/>
    <property type="evidence" value="ECO:0007669"/>
    <property type="project" value="InterPro"/>
</dbReference>
<dbReference type="NCBIfam" id="TIGR01131">
    <property type="entry name" value="ATP_synt_6_or_A"/>
    <property type="match status" value="1"/>
</dbReference>
<keyword evidence="9 14" id="KW-0999">Mitochondrion inner membrane</keyword>